<dbReference type="FunFam" id="1.20.1250.20:FF:000396">
    <property type="entry name" value="MFS general substrate transporter"/>
    <property type="match status" value="1"/>
</dbReference>
<feature type="transmembrane region" description="Helical" evidence="7">
    <location>
        <begin position="223"/>
        <end position="240"/>
    </location>
</feature>
<feature type="transmembrane region" description="Helical" evidence="7">
    <location>
        <begin position="252"/>
        <end position="275"/>
    </location>
</feature>
<dbReference type="PROSITE" id="PS50850">
    <property type="entry name" value="MFS"/>
    <property type="match status" value="1"/>
</dbReference>
<accession>A0A1D2JHL5</accession>
<feature type="transmembrane region" description="Helical" evidence="7">
    <location>
        <begin position="720"/>
        <end position="741"/>
    </location>
</feature>
<proteinExistence type="predicted"/>
<evidence type="ECO:0000256" key="5">
    <source>
        <dbReference type="ARBA" id="ARBA00023136"/>
    </source>
</evidence>
<feature type="region of interest" description="Disordered" evidence="6">
    <location>
        <begin position="340"/>
        <end position="501"/>
    </location>
</feature>
<sequence>MSSDPTPPRPSLTLTSGDIDESAANDSDHPVQNKVRWKKLLGIKTGGREDGSDALNDPYPQREKWSLGILNDKETEEVPGTVLLLASNRNEPLGLRQQPARTSASSFPSPYPPSRSSSRTPVPQKKRTADGAIVLDPQPDDSLNDPLNWPAWRRDLSLMSLGFYSMIGGGMTPILAAAYNDVSESFGITSHEVALTTGLYMLGLGLGSVIMSPTAILYGKRPIYISGSAMFIVSAIWCAVSPNYTSLLLARIFQGIAVSPVECLPSATIAEIFFLHERAYRVGIYTLLLLGGKNLVPLVSAAITQRLGWRWVFWIVAITVGFGLVLVFLFVPESFWDRTPRPRHKRPAYRRSLSDLVTSGRRGRPSNPLTPSVEKDQNALMPQRSSKRTQARVDFVEDMQEKSEAKGGEDRHDDGTAHAHIHKSSTANTDRPAPEEKDHVGEGPQLQPSLLVDDHTSAPNDSSLRGESADIEASSFVSASRRDRSAAPSSSSVPSIHPYTSNLQASPPQGYIQSLRVWNGLLSQDKWLRVMIRPFLLFAYPAVLWSSMVYALSVGWLIVLSEAVAEIYRDKDSYNFSALATGLVYISPFVGGIFGTAVAGKVSDIIVRFMTRRNGGVYEPEFRLVMAVPITITTAMGLMGFGWSAQEKDRWIIPTVFFGILSFGCSVGSTTAITFCVDSYRQYAGEALVTLNFCKNVLHGFVFSLFFVQWLKADGARDVFVALGGIHIACMLASIPMYIFGKRARMWTVRKRLIEKF</sequence>
<feature type="compositionally biased region" description="Low complexity" evidence="6">
    <location>
        <begin position="486"/>
        <end position="495"/>
    </location>
</feature>
<dbReference type="Pfam" id="PF07690">
    <property type="entry name" value="MFS_1"/>
    <property type="match status" value="1"/>
</dbReference>
<dbReference type="InterPro" id="IPR020846">
    <property type="entry name" value="MFS_dom"/>
</dbReference>
<feature type="transmembrane region" description="Helical" evidence="7">
    <location>
        <begin position="282"/>
        <end position="305"/>
    </location>
</feature>
<feature type="domain" description="Major facilitator superfamily (MFS) profile" evidence="8">
    <location>
        <begin position="157"/>
        <end position="757"/>
    </location>
</feature>
<evidence type="ECO:0000256" key="2">
    <source>
        <dbReference type="ARBA" id="ARBA00022448"/>
    </source>
</evidence>
<feature type="transmembrane region" description="Helical" evidence="7">
    <location>
        <begin position="535"/>
        <end position="559"/>
    </location>
</feature>
<evidence type="ECO:0000259" key="8">
    <source>
        <dbReference type="PROSITE" id="PS50850"/>
    </source>
</evidence>
<evidence type="ECO:0000313" key="10">
    <source>
        <dbReference type="Proteomes" id="UP000242814"/>
    </source>
</evidence>
<comment type="subcellular location">
    <subcellularLocation>
        <location evidence="1">Membrane</location>
        <topology evidence="1">Multi-pass membrane protein</topology>
    </subcellularLocation>
</comment>
<dbReference type="PANTHER" id="PTHR23502:SF4">
    <property type="entry name" value="MAJOR FACILITATOR SUPERFAMILY (MFS) PROFILE DOMAIN-CONTAINING PROTEIN-RELATED"/>
    <property type="match status" value="1"/>
</dbReference>
<dbReference type="AlphaFoldDB" id="A0A1D2JHL5"/>
<feature type="region of interest" description="Disordered" evidence="6">
    <location>
        <begin position="89"/>
        <end position="137"/>
    </location>
</feature>
<keyword evidence="2" id="KW-0813">Transport</keyword>
<dbReference type="VEuPathDB" id="FungiDB:PABG_00878"/>
<name>A0A1D2JHL5_PARBR</name>
<feature type="compositionally biased region" description="Basic and acidic residues" evidence="6">
    <location>
        <begin position="399"/>
        <end position="417"/>
    </location>
</feature>
<dbReference type="GO" id="GO:0022857">
    <property type="term" value="F:transmembrane transporter activity"/>
    <property type="evidence" value="ECO:0007669"/>
    <property type="project" value="InterPro"/>
</dbReference>
<organism evidence="9 10">
    <name type="scientific">Paracoccidioides brasiliensis</name>
    <dbReference type="NCBI Taxonomy" id="121759"/>
    <lineage>
        <taxon>Eukaryota</taxon>
        <taxon>Fungi</taxon>
        <taxon>Dikarya</taxon>
        <taxon>Ascomycota</taxon>
        <taxon>Pezizomycotina</taxon>
        <taxon>Eurotiomycetes</taxon>
        <taxon>Eurotiomycetidae</taxon>
        <taxon>Onygenales</taxon>
        <taxon>Ajellomycetaceae</taxon>
        <taxon>Paracoccidioides</taxon>
    </lineage>
</organism>
<feature type="transmembrane region" description="Helical" evidence="7">
    <location>
        <begin position="199"/>
        <end position="218"/>
    </location>
</feature>
<evidence type="ECO:0000256" key="7">
    <source>
        <dbReference type="SAM" id="Phobius"/>
    </source>
</evidence>
<dbReference type="SUPFAM" id="SSF103473">
    <property type="entry name" value="MFS general substrate transporter"/>
    <property type="match status" value="1"/>
</dbReference>
<comment type="caution">
    <text evidence="9">The sequence shown here is derived from an EMBL/GenBank/DDBJ whole genome shotgun (WGS) entry which is preliminary data.</text>
</comment>
<keyword evidence="3 7" id="KW-0812">Transmembrane</keyword>
<feature type="transmembrane region" description="Helical" evidence="7">
    <location>
        <begin position="161"/>
        <end position="179"/>
    </location>
</feature>
<keyword evidence="5 7" id="KW-0472">Membrane</keyword>
<evidence type="ECO:0000256" key="6">
    <source>
        <dbReference type="SAM" id="MobiDB-lite"/>
    </source>
</evidence>
<feature type="compositionally biased region" description="Low complexity" evidence="6">
    <location>
        <begin position="103"/>
        <end position="123"/>
    </location>
</feature>
<keyword evidence="4 7" id="KW-1133">Transmembrane helix</keyword>
<feature type="transmembrane region" description="Helical" evidence="7">
    <location>
        <begin position="651"/>
        <end position="677"/>
    </location>
</feature>
<dbReference type="GO" id="GO:0005886">
    <property type="term" value="C:plasma membrane"/>
    <property type="evidence" value="ECO:0007669"/>
    <property type="project" value="TreeGrafter"/>
</dbReference>
<feature type="compositionally biased region" description="Basic and acidic residues" evidence="6">
    <location>
        <begin position="432"/>
        <end position="441"/>
    </location>
</feature>
<dbReference type="PANTHER" id="PTHR23502">
    <property type="entry name" value="MAJOR FACILITATOR SUPERFAMILY"/>
    <property type="match status" value="1"/>
</dbReference>
<dbReference type="OMA" id="MWTVRKR"/>
<feature type="transmembrane region" description="Helical" evidence="7">
    <location>
        <begin position="689"/>
        <end position="708"/>
    </location>
</feature>
<feature type="compositionally biased region" description="Pro residues" evidence="6">
    <location>
        <begin position="1"/>
        <end position="10"/>
    </location>
</feature>
<dbReference type="VEuPathDB" id="FungiDB:PADG_03342"/>
<feature type="region of interest" description="Disordered" evidence="6">
    <location>
        <begin position="1"/>
        <end position="66"/>
    </location>
</feature>
<gene>
    <name evidence="9" type="ORF">ACO22_02866</name>
</gene>
<protein>
    <recommendedName>
        <fullName evidence="8">Major facilitator superfamily (MFS) profile domain-containing protein</fullName>
    </recommendedName>
</protein>
<dbReference type="Gene3D" id="1.20.1250.20">
    <property type="entry name" value="MFS general substrate transporter like domains"/>
    <property type="match status" value="2"/>
</dbReference>
<dbReference type="InterPro" id="IPR036259">
    <property type="entry name" value="MFS_trans_sf"/>
</dbReference>
<evidence type="ECO:0000256" key="1">
    <source>
        <dbReference type="ARBA" id="ARBA00004141"/>
    </source>
</evidence>
<evidence type="ECO:0000256" key="4">
    <source>
        <dbReference type="ARBA" id="ARBA00022989"/>
    </source>
</evidence>
<dbReference type="Proteomes" id="UP000242814">
    <property type="component" value="Unassembled WGS sequence"/>
</dbReference>
<dbReference type="InterPro" id="IPR011701">
    <property type="entry name" value="MFS"/>
</dbReference>
<reference evidence="9 10" key="1">
    <citation type="submission" date="2016-06" db="EMBL/GenBank/DDBJ databases">
        <authorList>
            <person name="Kjaerup R.B."/>
            <person name="Dalgaard T.S."/>
            <person name="Juul-Madsen H.R."/>
        </authorList>
    </citation>
    <scope>NUCLEOTIDE SEQUENCE [LARGE SCALE GENOMIC DNA]</scope>
    <source>
        <strain evidence="9 10">Pb300</strain>
    </source>
</reference>
<feature type="transmembrane region" description="Helical" evidence="7">
    <location>
        <begin position="624"/>
        <end position="645"/>
    </location>
</feature>
<dbReference type="FunFam" id="1.20.1720.10:FF:000009">
    <property type="entry name" value="MFS multidrug transporter"/>
    <property type="match status" value="1"/>
</dbReference>
<feature type="transmembrane region" description="Helical" evidence="7">
    <location>
        <begin position="579"/>
        <end position="603"/>
    </location>
</feature>
<evidence type="ECO:0000313" key="9">
    <source>
        <dbReference type="EMBL" id="ODH36033.1"/>
    </source>
</evidence>
<evidence type="ECO:0000256" key="3">
    <source>
        <dbReference type="ARBA" id="ARBA00022692"/>
    </source>
</evidence>
<feature type="transmembrane region" description="Helical" evidence="7">
    <location>
        <begin position="311"/>
        <end position="331"/>
    </location>
</feature>
<dbReference type="EMBL" id="LZYO01000092">
    <property type="protein sequence ID" value="ODH36033.1"/>
    <property type="molecule type" value="Genomic_DNA"/>
</dbReference>